<dbReference type="AlphaFoldDB" id="A0A2A6DZ80"/>
<name>A0A2A6DZ80_9BACL</name>
<evidence type="ECO:0000313" key="1">
    <source>
        <dbReference type="EMBL" id="PDO09859.1"/>
    </source>
</evidence>
<proteinExistence type="predicted"/>
<accession>A0A2A6DZ80</accession>
<dbReference type="PANTHER" id="PTHR39961">
    <property type="entry name" value="HYPOTHETICAL CYTOSOLIC PROTEIN"/>
    <property type="match status" value="1"/>
</dbReference>
<reference evidence="1 2" key="1">
    <citation type="submission" date="2016-12" db="EMBL/GenBank/DDBJ databases">
        <title>Candidatus Reconcilibacillus cellulovorans genome.</title>
        <authorList>
            <person name="Kolinko S."/>
            <person name="Wu Y.-W."/>
            <person name="Tachea F."/>
            <person name="Denzel E."/>
            <person name="Hiras J."/>
            <person name="Baecker N."/>
            <person name="Chan L.J."/>
            <person name="Eichorst S.A."/>
            <person name="Frey D."/>
            <person name="Adams P.D."/>
            <person name="Pray T."/>
            <person name="Tanjore D."/>
            <person name="Petzold C.J."/>
            <person name="Gladden J.M."/>
            <person name="Simmons B.A."/>
            <person name="Singer S.W."/>
        </authorList>
    </citation>
    <scope>NUCLEOTIDE SEQUENCE [LARGE SCALE GENOMIC DNA]</scope>
    <source>
        <strain evidence="1">JTherm</strain>
    </source>
</reference>
<dbReference type="InterPro" id="IPR007405">
    <property type="entry name" value="Phage_KVP40_Orf299"/>
</dbReference>
<organism evidence="1 2">
    <name type="scientific">Candidatus Reconcilbacillus cellulovorans</name>
    <dbReference type="NCBI Taxonomy" id="1906605"/>
    <lineage>
        <taxon>Bacteria</taxon>
        <taxon>Bacillati</taxon>
        <taxon>Bacillota</taxon>
        <taxon>Bacilli</taxon>
        <taxon>Bacillales</taxon>
        <taxon>Paenibacillaceae</taxon>
        <taxon>Candidatus Reconcilbacillus</taxon>
    </lineage>
</organism>
<dbReference type="Pfam" id="PF04308">
    <property type="entry name" value="RNaseH_like"/>
    <property type="match status" value="1"/>
</dbReference>
<dbReference type="EMBL" id="MOXJ01000025">
    <property type="protein sequence ID" value="PDO09859.1"/>
    <property type="molecule type" value="Genomic_DNA"/>
</dbReference>
<comment type="caution">
    <text evidence="1">The sequence shown here is derived from an EMBL/GenBank/DDBJ whole genome shotgun (WGS) entry which is preliminary data.</text>
</comment>
<dbReference type="PANTHER" id="PTHR39961:SF1">
    <property type="entry name" value="DUF458 DOMAIN-CONTAINING PROTEIN"/>
    <property type="match status" value="1"/>
</dbReference>
<protein>
    <submittedName>
        <fullName evidence="1">Uncharacterized protein</fullName>
    </submittedName>
</protein>
<dbReference type="Proteomes" id="UP000243688">
    <property type="component" value="Unassembled WGS sequence"/>
</dbReference>
<evidence type="ECO:0000313" key="2">
    <source>
        <dbReference type="Proteomes" id="UP000243688"/>
    </source>
</evidence>
<sequence length="195" mass="21754">MKPAAAGRPAGHDWVFQNLSERNMTLDDVFGRIAAFMRQRPQAVYRLIIGTDCQVHAHLTTFVTGIVIQRVGNGAWACYRKVTLPYRFSSIGQKLSYETSLSEQIAVAFRERYLKQLEDIVLPYVYQGASFEVVIDIDAGCDEHIHKTAPFVMDMVQRVEALGMTARVKPDAVVASGYANRFTKHPGQPAAVSSF</sequence>
<gene>
    <name evidence="1" type="ORF">BLM47_10170</name>
</gene>